<evidence type="ECO:0000313" key="4">
    <source>
        <dbReference type="EMBL" id="PSC06382.1"/>
    </source>
</evidence>
<feature type="region of interest" description="Disordered" evidence="1">
    <location>
        <begin position="15"/>
        <end position="84"/>
    </location>
</feature>
<evidence type="ECO:0000256" key="2">
    <source>
        <dbReference type="SAM" id="SignalP"/>
    </source>
</evidence>
<keyword evidence="5" id="KW-1185">Reference proteome</keyword>
<sequence length="272" mass="28409">MLRAILCVLLASAPAAAAERSAPLPPERPADAAADHSPDSGSPLPPERPPEFGYSPETSSISAVPLPPDRPPGLGSGEASTAPRVQRNIAEQDDDAGCEERLARLGVRAKERPPIEEGACGASKPLEVSGLPDGVEVSPPVTLTCAAAEALALWSRDVVTAAAEKDLSAAPRRIAIGTSYQCRTQNHQQGAKLSEHAFANGVDVVGFDFFKRGSVTIGKADPEGPDGRFAGEVRTGACGYFTTVLGPGANPEHADHLHLDLRGRKNGYRICQ</sequence>
<dbReference type="RefSeq" id="WP_106335296.1">
    <property type="nucleotide sequence ID" value="NZ_PVZS01000003.1"/>
</dbReference>
<accession>A0A2T1HXH0</accession>
<organism evidence="4 5">
    <name type="scientific">Alsobacter soli</name>
    <dbReference type="NCBI Taxonomy" id="2109933"/>
    <lineage>
        <taxon>Bacteria</taxon>
        <taxon>Pseudomonadati</taxon>
        <taxon>Pseudomonadota</taxon>
        <taxon>Alphaproteobacteria</taxon>
        <taxon>Hyphomicrobiales</taxon>
        <taxon>Alsobacteraceae</taxon>
        <taxon>Alsobacter</taxon>
    </lineage>
</organism>
<feature type="signal peptide" evidence="2">
    <location>
        <begin position="1"/>
        <end position="17"/>
    </location>
</feature>
<reference evidence="5" key="1">
    <citation type="submission" date="2018-03" db="EMBL/GenBank/DDBJ databases">
        <authorList>
            <person name="Sun L."/>
            <person name="Liu H."/>
            <person name="Chen W."/>
            <person name="Huang K."/>
            <person name="Liu W."/>
            <person name="Gao X."/>
        </authorList>
    </citation>
    <scope>NUCLEOTIDE SEQUENCE [LARGE SCALE GENOMIC DNA]</scope>
    <source>
        <strain evidence="5">SH9</strain>
    </source>
</reference>
<dbReference type="Proteomes" id="UP000239772">
    <property type="component" value="Unassembled WGS sequence"/>
</dbReference>
<feature type="compositionally biased region" description="Basic and acidic residues" evidence="1">
    <location>
        <begin position="28"/>
        <end position="38"/>
    </location>
</feature>
<evidence type="ECO:0000256" key="1">
    <source>
        <dbReference type="SAM" id="MobiDB-lite"/>
    </source>
</evidence>
<proteinExistence type="predicted"/>
<dbReference type="Pfam" id="PF06904">
    <property type="entry name" value="Extensin-like_C"/>
    <property type="match status" value="1"/>
</dbReference>
<keyword evidence="2" id="KW-0732">Signal</keyword>
<dbReference type="AlphaFoldDB" id="A0A2T1HXH0"/>
<gene>
    <name evidence="4" type="ORF">SLNSH_03615</name>
</gene>
<dbReference type="EMBL" id="PVZS01000003">
    <property type="protein sequence ID" value="PSC06382.1"/>
    <property type="molecule type" value="Genomic_DNA"/>
</dbReference>
<name>A0A2T1HXH0_9HYPH</name>
<feature type="domain" description="Extensin-like C-terminal" evidence="3">
    <location>
        <begin position="98"/>
        <end position="272"/>
    </location>
</feature>
<evidence type="ECO:0000313" key="5">
    <source>
        <dbReference type="Proteomes" id="UP000239772"/>
    </source>
</evidence>
<dbReference type="OrthoDB" id="9809788at2"/>
<comment type="caution">
    <text evidence="4">The sequence shown here is derived from an EMBL/GenBank/DDBJ whole genome shotgun (WGS) entry which is preliminary data.</text>
</comment>
<protein>
    <submittedName>
        <fullName evidence="4">Extensin</fullName>
    </submittedName>
</protein>
<dbReference type="InterPro" id="IPR009683">
    <property type="entry name" value="Extensin-like_C"/>
</dbReference>
<evidence type="ECO:0000259" key="3">
    <source>
        <dbReference type="Pfam" id="PF06904"/>
    </source>
</evidence>
<feature type="chain" id="PRO_5015667640" evidence="2">
    <location>
        <begin position="18"/>
        <end position="272"/>
    </location>
</feature>